<gene>
    <name evidence="3" type="ORF">Esi_0103_0030</name>
</gene>
<dbReference type="AlphaFoldDB" id="D8LCF4"/>
<dbReference type="EMBL" id="FN647715">
    <property type="protein sequence ID" value="CBN78190.1"/>
    <property type="molecule type" value="Genomic_DNA"/>
</dbReference>
<feature type="transmembrane region" description="Helical" evidence="2">
    <location>
        <begin position="538"/>
        <end position="562"/>
    </location>
</feature>
<feature type="region of interest" description="Disordered" evidence="1">
    <location>
        <begin position="180"/>
        <end position="379"/>
    </location>
</feature>
<protein>
    <recommendedName>
        <fullName evidence="5">PHTF1/2 N-terminal domain-containing protein</fullName>
    </recommendedName>
</protein>
<dbReference type="InterPro" id="IPR039775">
    <property type="entry name" value="PHTF1/2"/>
</dbReference>
<evidence type="ECO:0000256" key="1">
    <source>
        <dbReference type="SAM" id="MobiDB-lite"/>
    </source>
</evidence>
<feature type="transmembrane region" description="Helical" evidence="2">
    <location>
        <begin position="432"/>
        <end position="455"/>
    </location>
</feature>
<dbReference type="STRING" id="2880.D8LCF4"/>
<dbReference type="EMBL" id="FN649752">
    <property type="protein sequence ID" value="CBN78190.1"/>
    <property type="molecule type" value="Genomic_DNA"/>
</dbReference>
<feature type="region of interest" description="Disordered" evidence="1">
    <location>
        <begin position="123"/>
        <end position="164"/>
    </location>
</feature>
<dbReference type="GO" id="GO:0005783">
    <property type="term" value="C:endoplasmic reticulum"/>
    <property type="evidence" value="ECO:0007669"/>
    <property type="project" value="InterPro"/>
</dbReference>
<keyword evidence="2" id="KW-0472">Membrane</keyword>
<dbReference type="PANTHER" id="PTHR12680:SF6">
    <property type="entry name" value="PROTEIN PHTF"/>
    <property type="match status" value="1"/>
</dbReference>
<evidence type="ECO:0000313" key="3">
    <source>
        <dbReference type="EMBL" id="CBN78190.1"/>
    </source>
</evidence>
<accession>D8LCF4</accession>
<dbReference type="OrthoDB" id="10066656at2759"/>
<evidence type="ECO:0008006" key="5">
    <source>
        <dbReference type="Google" id="ProtNLM"/>
    </source>
</evidence>
<evidence type="ECO:0000313" key="4">
    <source>
        <dbReference type="Proteomes" id="UP000002630"/>
    </source>
</evidence>
<feature type="compositionally biased region" description="Acidic residues" evidence="1">
    <location>
        <begin position="189"/>
        <end position="199"/>
    </location>
</feature>
<evidence type="ECO:0000256" key="2">
    <source>
        <dbReference type="SAM" id="Phobius"/>
    </source>
</evidence>
<dbReference type="PANTHER" id="PTHR12680">
    <property type="entry name" value="PUTATIVE HOMEODOMAIN TRANSCRIPTION FACTOR PHTF"/>
    <property type="match status" value="1"/>
</dbReference>
<keyword evidence="2" id="KW-0812">Transmembrane</keyword>
<dbReference type="eggNOG" id="ENOG502QQGQ">
    <property type="taxonomic scope" value="Eukaryota"/>
</dbReference>
<feature type="transmembrane region" description="Helical" evidence="2">
    <location>
        <begin position="661"/>
        <end position="680"/>
    </location>
</feature>
<keyword evidence="2" id="KW-1133">Transmembrane helix</keyword>
<feature type="transmembrane region" description="Helical" evidence="2">
    <location>
        <begin position="628"/>
        <end position="649"/>
    </location>
</feature>
<dbReference type="Proteomes" id="UP000002630">
    <property type="component" value="Linkage Group LG27"/>
</dbReference>
<proteinExistence type="predicted"/>
<feature type="compositionally biased region" description="Gly residues" evidence="1">
    <location>
        <begin position="141"/>
        <end position="164"/>
    </location>
</feature>
<keyword evidence="4" id="KW-1185">Reference proteome</keyword>
<feature type="transmembrane region" description="Helical" evidence="2">
    <location>
        <begin position="94"/>
        <end position="116"/>
    </location>
</feature>
<feature type="compositionally biased region" description="Gly residues" evidence="1">
    <location>
        <begin position="323"/>
        <end position="341"/>
    </location>
</feature>
<name>D8LCF4_ECTSI</name>
<sequence>MSNPFLPAPPARISGRAAAGLLVGGPKQPQRQRISQIPRLQFFLGCALYVLHNACAWLYVRGCLPPAQWRLQQQPSWGGLGAEGGNHVMHVEILLPYVIGFLFGIGYGSVVAAGGWEALRVPADPSDTAGPTGSAGDRTGGDGGGGGGSEAPGGGSGGGGGGGKTEFSFAAQVCAWDSRAEEEAKAAGDGEDDDDDDCDSSSGPGSDNDDSGDAGNNPPGGGGETGAAAAAAAAAAASPSKEGAGTTARGGRVTRSRARNIGFKEVADSGGGENTVGGGGASGSAPAALDPVGDAARASGPVRCDKPGSSTEGSGGTATTSPSGGGEGGGSGSGGGGGGSGVSVSGEPLRRLSLVHQPTRYDGTEAEDDEDDEEGGYGWGQQVVVKPVKVSLWDKRGLRSKALLSLNQLRACIIERAESTPQKATYHRAAKLGVFATVCLPVLFTLCTTVAYAWINAGAADGGGGGTASASQACATPSLVGPEEGESFEGECGVYHGGGAAACGRLRLEELALAALWRTAAAVWALASRALRPEAGDWAAAAVAVVSLCSVSFFAVPTFRALEDAERTYQRRYMYSKYFCALTSSQRARKHRIPHFSLKNVANIRVWLALRAGKTWLRRHRRERKADAVVSSAFFLSLALLAAILSEAISRESRFLSTVVHWELLVWCCFISFFLLRYLTLGSNTNNRYRDTSVLLTEQINVQLRVLQNTSNKEASKKVIKRERLGVSTNVLKLATKLLKELDGPNKLSGLSMNPVLYNVTRVVLVSALSGVMSDTLGFSVKLWKVISFK</sequence>
<reference evidence="3 4" key="1">
    <citation type="journal article" date="2010" name="Nature">
        <title>The Ectocarpus genome and the independent evolution of multicellularity in brown algae.</title>
        <authorList>
            <person name="Cock J.M."/>
            <person name="Sterck L."/>
            <person name="Rouze P."/>
            <person name="Scornet D."/>
            <person name="Allen A.E."/>
            <person name="Amoutzias G."/>
            <person name="Anthouard V."/>
            <person name="Artiguenave F."/>
            <person name="Aury J.M."/>
            <person name="Badger J.H."/>
            <person name="Beszteri B."/>
            <person name="Billiau K."/>
            <person name="Bonnet E."/>
            <person name="Bothwell J.H."/>
            <person name="Bowler C."/>
            <person name="Boyen C."/>
            <person name="Brownlee C."/>
            <person name="Carrano C.J."/>
            <person name="Charrier B."/>
            <person name="Cho G.Y."/>
            <person name="Coelho S.M."/>
            <person name="Collen J."/>
            <person name="Corre E."/>
            <person name="Da Silva C."/>
            <person name="Delage L."/>
            <person name="Delaroque N."/>
            <person name="Dittami S.M."/>
            <person name="Doulbeau S."/>
            <person name="Elias M."/>
            <person name="Farnham G."/>
            <person name="Gachon C.M."/>
            <person name="Gschloessl B."/>
            <person name="Heesch S."/>
            <person name="Jabbari K."/>
            <person name="Jubin C."/>
            <person name="Kawai H."/>
            <person name="Kimura K."/>
            <person name="Kloareg B."/>
            <person name="Kupper F.C."/>
            <person name="Lang D."/>
            <person name="Le Bail A."/>
            <person name="Leblanc C."/>
            <person name="Lerouge P."/>
            <person name="Lohr M."/>
            <person name="Lopez P.J."/>
            <person name="Martens C."/>
            <person name="Maumus F."/>
            <person name="Michel G."/>
            <person name="Miranda-Saavedra D."/>
            <person name="Morales J."/>
            <person name="Moreau H."/>
            <person name="Motomura T."/>
            <person name="Nagasato C."/>
            <person name="Napoli C.A."/>
            <person name="Nelson D.R."/>
            <person name="Nyvall-Collen P."/>
            <person name="Peters A.F."/>
            <person name="Pommier C."/>
            <person name="Potin P."/>
            <person name="Poulain J."/>
            <person name="Quesneville H."/>
            <person name="Read B."/>
            <person name="Rensing S.A."/>
            <person name="Ritter A."/>
            <person name="Rousvoal S."/>
            <person name="Samanta M."/>
            <person name="Samson G."/>
            <person name="Schroeder D.C."/>
            <person name="Segurens B."/>
            <person name="Strittmatter M."/>
            <person name="Tonon T."/>
            <person name="Tregear J.W."/>
            <person name="Valentin K."/>
            <person name="von Dassow P."/>
            <person name="Yamagishi T."/>
            <person name="Van de Peer Y."/>
            <person name="Wincker P."/>
        </authorList>
    </citation>
    <scope>NUCLEOTIDE SEQUENCE [LARGE SCALE GENOMIC DNA]</scope>
    <source>
        <strain evidence="4">Ec32 / CCAP1310/4</strain>
    </source>
</reference>
<feature type="compositionally biased region" description="Low complexity" evidence="1">
    <location>
        <begin position="307"/>
        <end position="322"/>
    </location>
</feature>
<feature type="compositionally biased region" description="Acidic residues" evidence="1">
    <location>
        <begin position="364"/>
        <end position="375"/>
    </location>
</feature>
<feature type="compositionally biased region" description="Low complexity" evidence="1">
    <location>
        <begin position="226"/>
        <end position="251"/>
    </location>
</feature>
<feature type="compositionally biased region" description="Gly residues" evidence="1">
    <location>
        <begin position="269"/>
        <end position="282"/>
    </location>
</feature>
<dbReference type="InParanoid" id="D8LCF4"/>
<organism evidence="3 4">
    <name type="scientific">Ectocarpus siliculosus</name>
    <name type="common">Brown alga</name>
    <name type="synonym">Conferva siliculosa</name>
    <dbReference type="NCBI Taxonomy" id="2880"/>
    <lineage>
        <taxon>Eukaryota</taxon>
        <taxon>Sar</taxon>
        <taxon>Stramenopiles</taxon>
        <taxon>Ochrophyta</taxon>
        <taxon>PX clade</taxon>
        <taxon>Phaeophyceae</taxon>
        <taxon>Ectocarpales</taxon>
        <taxon>Ectocarpaceae</taxon>
        <taxon>Ectocarpus</taxon>
    </lineage>
</organism>